<evidence type="ECO:0000313" key="2">
    <source>
        <dbReference type="Proteomes" id="UP001150603"/>
    </source>
</evidence>
<dbReference type="EMBL" id="JANBPW010001232">
    <property type="protein sequence ID" value="KAJ1945472.1"/>
    <property type="molecule type" value="Genomic_DNA"/>
</dbReference>
<protein>
    <submittedName>
        <fullName evidence="1">Uncharacterized protein</fullName>
    </submittedName>
</protein>
<evidence type="ECO:0000313" key="1">
    <source>
        <dbReference type="EMBL" id="KAJ1945472.1"/>
    </source>
</evidence>
<organism evidence="1 2">
    <name type="scientific">Linderina macrospora</name>
    <dbReference type="NCBI Taxonomy" id="4868"/>
    <lineage>
        <taxon>Eukaryota</taxon>
        <taxon>Fungi</taxon>
        <taxon>Fungi incertae sedis</taxon>
        <taxon>Zoopagomycota</taxon>
        <taxon>Kickxellomycotina</taxon>
        <taxon>Kickxellomycetes</taxon>
        <taxon>Kickxellales</taxon>
        <taxon>Kickxellaceae</taxon>
        <taxon>Linderina</taxon>
    </lineage>
</organism>
<accession>A0ACC1JBJ7</accession>
<name>A0ACC1JBJ7_9FUNG</name>
<sequence length="514" mass="55711">MSTHDTTKPLADDDFGLVDFVDYDDDDVSADAHGEEAGSAEKSADVIDYANMDDADFDMLVADHSGPSTEYTATHDGTRSTDKYVDELIDLPAESPALPPTELDDNVDGANIGDAGALADDLAEQAESPVLPPTELHDDVDGANINGADTLADDLAEQAESPAPPADDAELALDDSNDQNTPADDIAEPARSPALPAADLDHAAAADDDNDSLGAGPLETAKSPGLPPADLDHDAEDAHVVDHTIYDHPMDDDMLINYEDSDIEAEIEEIRTVSSTNQDEVVDLTDEADIEAIIDAELALPLDIASAHPASNKHVPKTWVYNERDWMVFLGPEQTSYDAEYQHVLFNMSIAQLIHNLHVDTLLKESVEIALEFPSLSLKIDMRDEESFEITLAQLYKCHVAAVEQRQLPSDLANSPYFIPSPDNHYCPLPESFAFIIHTRNSVRSTLEHVMQTLSQHEASAPAAIPLSQDPITVEGSVEPEYVEPDSIEEAETPAASEEEAVDHIHEPVDDDEE</sequence>
<gene>
    <name evidence="1" type="ORF">FBU59_002296</name>
</gene>
<feature type="non-terminal residue" evidence="1">
    <location>
        <position position="514"/>
    </location>
</feature>
<proteinExistence type="predicted"/>
<comment type="caution">
    <text evidence="1">The sequence shown here is derived from an EMBL/GenBank/DDBJ whole genome shotgun (WGS) entry which is preliminary data.</text>
</comment>
<dbReference type="Proteomes" id="UP001150603">
    <property type="component" value="Unassembled WGS sequence"/>
</dbReference>
<keyword evidence="2" id="KW-1185">Reference proteome</keyword>
<reference evidence="1" key="1">
    <citation type="submission" date="2022-07" db="EMBL/GenBank/DDBJ databases">
        <title>Phylogenomic reconstructions and comparative analyses of Kickxellomycotina fungi.</title>
        <authorList>
            <person name="Reynolds N.K."/>
            <person name="Stajich J.E."/>
            <person name="Barry K."/>
            <person name="Grigoriev I.V."/>
            <person name="Crous P."/>
            <person name="Smith M.E."/>
        </authorList>
    </citation>
    <scope>NUCLEOTIDE SEQUENCE</scope>
    <source>
        <strain evidence="1">NRRL 5244</strain>
    </source>
</reference>